<proteinExistence type="predicted"/>
<feature type="chain" id="PRO_5020981941" description="Cobalt ABC transporter permease" evidence="2">
    <location>
        <begin position="19"/>
        <end position="132"/>
    </location>
</feature>
<dbReference type="AlphaFoldDB" id="A0A4Q1AGW6"/>
<evidence type="ECO:0000256" key="1">
    <source>
        <dbReference type="SAM" id="Phobius"/>
    </source>
</evidence>
<evidence type="ECO:0000256" key="2">
    <source>
        <dbReference type="SAM" id="SignalP"/>
    </source>
</evidence>
<reference evidence="3 4" key="1">
    <citation type="submission" date="2017-10" db="EMBL/GenBank/DDBJ databases">
        <title>Genomics of the genus Arcobacter.</title>
        <authorList>
            <person name="Perez-Cataluna A."/>
            <person name="Figueras M.J."/>
        </authorList>
    </citation>
    <scope>NUCLEOTIDE SEQUENCE [LARGE SCALE GENOMIC DNA]</scope>
    <source>
        <strain evidence="3 4">CECT 8441</strain>
    </source>
</reference>
<dbReference type="Proteomes" id="UP000289758">
    <property type="component" value="Unassembled WGS sequence"/>
</dbReference>
<name>A0A4Q1AGW6_9BACT</name>
<keyword evidence="2" id="KW-0732">Signal</keyword>
<gene>
    <name evidence="3" type="ORF">CRV07_13230</name>
</gene>
<keyword evidence="1" id="KW-0472">Membrane</keyword>
<evidence type="ECO:0000313" key="3">
    <source>
        <dbReference type="EMBL" id="RXK02844.1"/>
    </source>
</evidence>
<keyword evidence="1" id="KW-1133">Transmembrane helix</keyword>
<dbReference type="OrthoDB" id="5348965at2"/>
<keyword evidence="4" id="KW-1185">Reference proteome</keyword>
<dbReference type="RefSeq" id="WP_129088107.1">
    <property type="nucleotide sequence ID" value="NZ_CP053836.1"/>
</dbReference>
<organism evidence="3 4">
    <name type="scientific">Halarcobacter ebronensis</name>
    <dbReference type="NCBI Taxonomy" id="1462615"/>
    <lineage>
        <taxon>Bacteria</taxon>
        <taxon>Pseudomonadati</taxon>
        <taxon>Campylobacterota</taxon>
        <taxon>Epsilonproteobacteria</taxon>
        <taxon>Campylobacterales</taxon>
        <taxon>Arcobacteraceae</taxon>
        <taxon>Halarcobacter</taxon>
    </lineage>
</organism>
<evidence type="ECO:0008006" key="5">
    <source>
        <dbReference type="Google" id="ProtNLM"/>
    </source>
</evidence>
<sequence length="132" mass="14858">MKKILLIALFVSSLFAHKLNLFVFEEDGKVIASTYFASGTFCNECKIEVYDKDNKLLEKGLTNKDGDYIVKNVESKLLIKAEAMGGHGAQSEFEVKNLATHKEEVHNYNLVEAAVGIILIFLIFLGLKRFQK</sequence>
<accession>A0A4Q1AGW6</accession>
<dbReference type="EMBL" id="PDKK01000014">
    <property type="protein sequence ID" value="RXK02844.1"/>
    <property type="molecule type" value="Genomic_DNA"/>
</dbReference>
<feature type="transmembrane region" description="Helical" evidence="1">
    <location>
        <begin position="108"/>
        <end position="127"/>
    </location>
</feature>
<protein>
    <recommendedName>
        <fullName evidence="5">Cobalt ABC transporter permease</fullName>
    </recommendedName>
</protein>
<comment type="caution">
    <text evidence="3">The sequence shown here is derived from an EMBL/GenBank/DDBJ whole genome shotgun (WGS) entry which is preliminary data.</text>
</comment>
<keyword evidence="1" id="KW-0812">Transmembrane</keyword>
<evidence type="ECO:0000313" key="4">
    <source>
        <dbReference type="Proteomes" id="UP000289758"/>
    </source>
</evidence>
<feature type="signal peptide" evidence="2">
    <location>
        <begin position="1"/>
        <end position="18"/>
    </location>
</feature>